<dbReference type="AlphaFoldDB" id="A0A4P9WAA1"/>
<feature type="region of interest" description="Disordered" evidence="1">
    <location>
        <begin position="250"/>
        <end position="282"/>
    </location>
</feature>
<dbReference type="Proteomes" id="UP000269721">
    <property type="component" value="Unassembled WGS sequence"/>
</dbReference>
<reference evidence="3" key="1">
    <citation type="journal article" date="2018" name="Nat. Microbiol.">
        <title>Leveraging single-cell genomics to expand the fungal tree of life.</title>
        <authorList>
            <person name="Ahrendt S.R."/>
            <person name="Quandt C.A."/>
            <person name="Ciobanu D."/>
            <person name="Clum A."/>
            <person name="Salamov A."/>
            <person name="Andreopoulos B."/>
            <person name="Cheng J.F."/>
            <person name="Woyke T."/>
            <person name="Pelin A."/>
            <person name="Henrissat B."/>
            <person name="Reynolds N.K."/>
            <person name="Benny G.L."/>
            <person name="Smith M.E."/>
            <person name="James T.Y."/>
            <person name="Grigoriev I.V."/>
        </authorList>
    </citation>
    <scope>NUCLEOTIDE SEQUENCE [LARGE SCALE GENOMIC DNA]</scope>
</reference>
<feature type="compositionally biased region" description="Low complexity" evidence="1">
    <location>
        <begin position="18"/>
        <end position="35"/>
    </location>
</feature>
<gene>
    <name evidence="2" type="ORF">BDK51DRAFT_48946</name>
</gene>
<keyword evidence="3" id="KW-1185">Reference proteome</keyword>
<proteinExistence type="predicted"/>
<feature type="non-terminal residue" evidence="2">
    <location>
        <position position="282"/>
    </location>
</feature>
<feature type="region of interest" description="Disordered" evidence="1">
    <location>
        <begin position="1"/>
        <end position="194"/>
    </location>
</feature>
<name>A0A4P9WAA1_9FUNG</name>
<feature type="compositionally biased region" description="Low complexity" evidence="1">
    <location>
        <begin position="46"/>
        <end position="62"/>
    </location>
</feature>
<evidence type="ECO:0000313" key="2">
    <source>
        <dbReference type="EMBL" id="RKO87166.1"/>
    </source>
</evidence>
<sequence>MQRAAKSLAVHRLEESEPASNAPSSLRSARIYSSSKRQKNDTKPDASISSSSRVASRAKSNAGDIPEDIPESIMDSISVPSRSAPLSRSSSAASLNSAIEQTKRLDAGSRKRARTHAAAAVERREPRRNIGKAERVGRRTGERRSVGERPLKQEAGASARPKPDAARPSGEDQNMDSVSSFRGSIGRSGASSPRAPVIAARGAGVASIASGHSEFDDYSDAESAASVVNNEILSFEAVEEDKVDEVIDYASDEDASDSAPTAPKVVEEDAADDLSSFHCGTS</sequence>
<protein>
    <submittedName>
        <fullName evidence="2">Uncharacterized protein</fullName>
    </submittedName>
</protein>
<organism evidence="2 3">
    <name type="scientific">Blyttiomyces helicus</name>
    <dbReference type="NCBI Taxonomy" id="388810"/>
    <lineage>
        <taxon>Eukaryota</taxon>
        <taxon>Fungi</taxon>
        <taxon>Fungi incertae sedis</taxon>
        <taxon>Chytridiomycota</taxon>
        <taxon>Chytridiomycota incertae sedis</taxon>
        <taxon>Chytridiomycetes</taxon>
        <taxon>Chytridiomycetes incertae sedis</taxon>
        <taxon>Blyttiomyces</taxon>
    </lineage>
</organism>
<dbReference type="EMBL" id="KZ997628">
    <property type="protein sequence ID" value="RKO87166.1"/>
    <property type="molecule type" value="Genomic_DNA"/>
</dbReference>
<evidence type="ECO:0000313" key="3">
    <source>
        <dbReference type="Proteomes" id="UP000269721"/>
    </source>
</evidence>
<accession>A0A4P9WAA1</accession>
<feature type="compositionally biased region" description="Basic and acidic residues" evidence="1">
    <location>
        <begin position="121"/>
        <end position="152"/>
    </location>
</feature>
<evidence type="ECO:0000256" key="1">
    <source>
        <dbReference type="SAM" id="MobiDB-lite"/>
    </source>
</evidence>
<feature type="compositionally biased region" description="Low complexity" evidence="1">
    <location>
        <begin position="78"/>
        <end position="98"/>
    </location>
</feature>
<feature type="compositionally biased region" description="Polar residues" evidence="1">
    <location>
        <begin position="171"/>
        <end position="182"/>
    </location>
</feature>